<keyword evidence="1" id="KW-0812">Transmembrane</keyword>
<dbReference type="AlphaFoldDB" id="A0A1H9IC77"/>
<dbReference type="Proteomes" id="UP000199021">
    <property type="component" value="Unassembled WGS sequence"/>
</dbReference>
<feature type="transmembrane region" description="Helical" evidence="1">
    <location>
        <begin position="66"/>
        <end position="85"/>
    </location>
</feature>
<dbReference type="STRING" id="478744.SAMN05444359_114136"/>
<organism evidence="2 3">
    <name type="scientific">Neolewinella agarilytica</name>
    <dbReference type="NCBI Taxonomy" id="478744"/>
    <lineage>
        <taxon>Bacteria</taxon>
        <taxon>Pseudomonadati</taxon>
        <taxon>Bacteroidota</taxon>
        <taxon>Saprospiria</taxon>
        <taxon>Saprospirales</taxon>
        <taxon>Lewinellaceae</taxon>
        <taxon>Neolewinella</taxon>
    </lineage>
</organism>
<gene>
    <name evidence="2" type="ORF">SAMN05444359_114136</name>
</gene>
<evidence type="ECO:0000313" key="3">
    <source>
        <dbReference type="Proteomes" id="UP000199021"/>
    </source>
</evidence>
<keyword evidence="3" id="KW-1185">Reference proteome</keyword>
<dbReference type="InParanoid" id="A0A1H9IC77"/>
<accession>A0A1H9IC77</accession>
<reference evidence="3" key="1">
    <citation type="submission" date="2016-10" db="EMBL/GenBank/DDBJ databases">
        <authorList>
            <person name="Varghese N."/>
            <person name="Submissions S."/>
        </authorList>
    </citation>
    <scope>NUCLEOTIDE SEQUENCE [LARGE SCALE GENOMIC DNA]</scope>
    <source>
        <strain evidence="3">DSM 24740</strain>
    </source>
</reference>
<keyword evidence="1" id="KW-0472">Membrane</keyword>
<evidence type="ECO:0000313" key="2">
    <source>
        <dbReference type="EMBL" id="SEQ72154.1"/>
    </source>
</evidence>
<keyword evidence="1" id="KW-1133">Transmembrane helix</keyword>
<dbReference type="OrthoDB" id="1451346at2"/>
<name>A0A1H9IC77_9BACT</name>
<proteinExistence type="predicted"/>
<evidence type="ECO:0000256" key="1">
    <source>
        <dbReference type="SAM" id="Phobius"/>
    </source>
</evidence>
<feature type="transmembrane region" description="Helical" evidence="1">
    <location>
        <begin position="97"/>
        <end position="115"/>
    </location>
</feature>
<dbReference type="RefSeq" id="WP_090169499.1">
    <property type="nucleotide sequence ID" value="NZ_FOFB01000014.1"/>
</dbReference>
<protein>
    <submittedName>
        <fullName evidence="2">Uncharacterized protein</fullName>
    </submittedName>
</protein>
<sequence length="147" mass="16386">MTIVKALLAEVPENVRAGVTGNHITLDIVGEDVHFWSPQLNFRIEPNEEVPEETTIAGLIGPRPNVWTLFMFVYFSVGIAGLFISTYGASRYLMGEFSYAIWALPLAGLFMLTAYQAGKFGERLGADQVELLKQFVRDTIREAEKGK</sequence>
<dbReference type="EMBL" id="FOFB01000014">
    <property type="protein sequence ID" value="SEQ72154.1"/>
    <property type="molecule type" value="Genomic_DNA"/>
</dbReference>